<dbReference type="KEGG" id="ppis:B1L02_12195"/>
<accession>A0AAD0RFD7</accession>
<sequence>MGRNWQWSYAQGRIKRLNAEVTARQSSEPFDVNQIPLHSYDGTMQSKFKRGWLSICETDIQCRLNGHNTYQQVRQRLAKQFGARHE</sequence>
<name>A0AAD0RFD7_PSEO7</name>
<dbReference type="AlphaFoldDB" id="A0AAD0RFD7"/>
<reference evidence="1 2" key="1">
    <citation type="submission" date="2018-08" db="EMBL/GenBank/DDBJ databases">
        <title>Whole Genome Sequences of Two Pseudoalteromonas piscicida Strains, DE1-A and DE2-A, which Exhibit Strong Antibacterial Activity against Vibrio vulnificus.</title>
        <authorList>
            <person name="Richards G.P."/>
            <person name="Needleman D.S."/>
            <person name="Watson M.A."/>
            <person name="Polson S.W."/>
        </authorList>
    </citation>
    <scope>NUCLEOTIDE SEQUENCE [LARGE SCALE GENOMIC DNA]</scope>
    <source>
        <strain evidence="1 2">DE2-A</strain>
    </source>
</reference>
<dbReference type="RefSeq" id="WP_088531235.1">
    <property type="nucleotide sequence ID" value="NZ_CP021646.1"/>
</dbReference>
<gene>
    <name evidence="1" type="ORF">D0511_05535</name>
</gene>
<proteinExistence type="predicted"/>
<dbReference type="Proteomes" id="UP000258102">
    <property type="component" value="Chromosome 1"/>
</dbReference>
<protein>
    <submittedName>
        <fullName evidence="1">Uncharacterized protein</fullName>
    </submittedName>
</protein>
<organism evidence="1 2">
    <name type="scientific">Pseudoalteromonas piscicida</name>
    <dbReference type="NCBI Taxonomy" id="43662"/>
    <lineage>
        <taxon>Bacteria</taxon>
        <taxon>Pseudomonadati</taxon>
        <taxon>Pseudomonadota</taxon>
        <taxon>Gammaproteobacteria</taxon>
        <taxon>Alteromonadales</taxon>
        <taxon>Pseudoalteromonadaceae</taxon>
        <taxon>Pseudoalteromonas</taxon>
    </lineage>
</organism>
<evidence type="ECO:0000313" key="1">
    <source>
        <dbReference type="EMBL" id="AXR01592.1"/>
    </source>
</evidence>
<dbReference type="EMBL" id="CP031761">
    <property type="protein sequence ID" value="AXR01592.1"/>
    <property type="molecule type" value="Genomic_DNA"/>
</dbReference>
<evidence type="ECO:0000313" key="2">
    <source>
        <dbReference type="Proteomes" id="UP000258102"/>
    </source>
</evidence>